<dbReference type="EMBL" id="JACHIB010000014">
    <property type="protein sequence ID" value="MBB6084426.1"/>
    <property type="molecule type" value="Genomic_DNA"/>
</dbReference>
<evidence type="ECO:0000256" key="3">
    <source>
        <dbReference type="ARBA" id="ARBA00022448"/>
    </source>
</evidence>
<dbReference type="Proteomes" id="UP000541136">
    <property type="component" value="Unassembled WGS sequence"/>
</dbReference>
<dbReference type="GO" id="GO:0022857">
    <property type="term" value="F:transmembrane transporter activity"/>
    <property type="evidence" value="ECO:0007669"/>
    <property type="project" value="InterPro"/>
</dbReference>
<dbReference type="Gene3D" id="1.10.3720.10">
    <property type="entry name" value="MetI-like"/>
    <property type="match status" value="1"/>
</dbReference>
<dbReference type="InterPro" id="IPR035906">
    <property type="entry name" value="MetI-like_sf"/>
</dbReference>
<dbReference type="PANTHER" id="PTHR30614">
    <property type="entry name" value="MEMBRANE COMPONENT OF AMINO ACID ABC TRANSPORTER"/>
    <property type="match status" value="1"/>
</dbReference>
<gene>
    <name evidence="10" type="ORF">HNR28_002471</name>
</gene>
<keyword evidence="5 8" id="KW-0812">Transmembrane</keyword>
<dbReference type="InterPro" id="IPR043429">
    <property type="entry name" value="ArtM/GltK/GlnP/TcyL/YhdX-like"/>
</dbReference>
<evidence type="ECO:0000256" key="7">
    <source>
        <dbReference type="ARBA" id="ARBA00023136"/>
    </source>
</evidence>
<feature type="domain" description="ABC transmembrane type-1" evidence="9">
    <location>
        <begin position="16"/>
        <end position="204"/>
    </location>
</feature>
<dbReference type="GO" id="GO:0043190">
    <property type="term" value="C:ATP-binding cassette (ABC) transporter complex"/>
    <property type="evidence" value="ECO:0007669"/>
    <property type="project" value="InterPro"/>
</dbReference>
<name>A0A7W9WP32_CASDE</name>
<comment type="similarity">
    <text evidence="2">Belongs to the binding-protein-dependent transport system permease family. HisMQ subfamily.</text>
</comment>
<keyword evidence="6 8" id="KW-1133">Transmembrane helix</keyword>
<evidence type="ECO:0000256" key="2">
    <source>
        <dbReference type="ARBA" id="ARBA00010072"/>
    </source>
</evidence>
<accession>A0A7W9WP32</accession>
<feature type="transmembrane region" description="Helical" evidence="8">
    <location>
        <begin position="20"/>
        <end position="39"/>
    </location>
</feature>
<evidence type="ECO:0000313" key="10">
    <source>
        <dbReference type="EMBL" id="MBB6084426.1"/>
    </source>
</evidence>
<dbReference type="PROSITE" id="PS50928">
    <property type="entry name" value="ABC_TM1"/>
    <property type="match status" value="1"/>
</dbReference>
<evidence type="ECO:0000256" key="6">
    <source>
        <dbReference type="ARBA" id="ARBA00022989"/>
    </source>
</evidence>
<keyword evidence="3 8" id="KW-0813">Transport</keyword>
<protein>
    <submittedName>
        <fullName evidence="10">Polar amino acid transport system permease protein</fullName>
    </submittedName>
</protein>
<dbReference type="PANTHER" id="PTHR30614:SF34">
    <property type="entry name" value="BLR6398 PROTEIN"/>
    <property type="match status" value="1"/>
</dbReference>
<dbReference type="Pfam" id="PF00528">
    <property type="entry name" value="BPD_transp_1"/>
    <property type="match status" value="1"/>
</dbReference>
<comment type="caution">
    <text evidence="10">The sequence shown here is derived from an EMBL/GenBank/DDBJ whole genome shotgun (WGS) entry which is preliminary data.</text>
</comment>
<evidence type="ECO:0000256" key="4">
    <source>
        <dbReference type="ARBA" id="ARBA00022475"/>
    </source>
</evidence>
<comment type="subcellular location">
    <subcellularLocation>
        <location evidence="1">Cell inner membrane</location>
        <topology evidence="1">Multi-pass membrane protein</topology>
    </subcellularLocation>
    <subcellularLocation>
        <location evidence="8">Cell membrane</location>
        <topology evidence="8">Multi-pass membrane protein</topology>
    </subcellularLocation>
</comment>
<dbReference type="SUPFAM" id="SSF161098">
    <property type="entry name" value="MetI-like"/>
    <property type="match status" value="1"/>
</dbReference>
<evidence type="ECO:0000259" key="9">
    <source>
        <dbReference type="PROSITE" id="PS50928"/>
    </source>
</evidence>
<dbReference type="InterPro" id="IPR000515">
    <property type="entry name" value="MetI-like"/>
</dbReference>
<dbReference type="NCBIfam" id="TIGR01726">
    <property type="entry name" value="HEQRo_perm_3TM"/>
    <property type="match status" value="1"/>
</dbReference>
<dbReference type="InterPro" id="IPR010065">
    <property type="entry name" value="AA_ABC_transptr_permease_3TM"/>
</dbReference>
<keyword evidence="7 8" id="KW-0472">Membrane</keyword>
<feature type="transmembrane region" description="Helical" evidence="8">
    <location>
        <begin position="51"/>
        <end position="75"/>
    </location>
</feature>
<reference evidence="10 11" key="1">
    <citation type="submission" date="2020-08" db="EMBL/GenBank/DDBJ databases">
        <title>Genomic Encyclopedia of Type Strains, Phase IV (KMG-IV): sequencing the most valuable type-strain genomes for metagenomic binning, comparative biology and taxonomic classification.</title>
        <authorList>
            <person name="Goeker M."/>
        </authorList>
    </citation>
    <scope>NUCLEOTIDE SEQUENCE [LARGE SCALE GENOMIC DNA]</scope>
    <source>
        <strain evidence="10 11">DSM 12141</strain>
    </source>
</reference>
<organism evidence="10 11">
    <name type="scientific">Castellaniella defragrans</name>
    <name type="common">Alcaligenes defragrans</name>
    <dbReference type="NCBI Taxonomy" id="75697"/>
    <lineage>
        <taxon>Bacteria</taxon>
        <taxon>Pseudomonadati</taxon>
        <taxon>Pseudomonadota</taxon>
        <taxon>Betaproteobacteria</taxon>
        <taxon>Burkholderiales</taxon>
        <taxon>Alcaligenaceae</taxon>
        <taxon>Castellaniella</taxon>
    </lineage>
</organism>
<dbReference type="CDD" id="cd06261">
    <property type="entry name" value="TM_PBP2"/>
    <property type="match status" value="1"/>
</dbReference>
<dbReference type="RefSeq" id="WP_151025289.1">
    <property type="nucleotide sequence ID" value="NZ_JACHIB010000014.1"/>
</dbReference>
<evidence type="ECO:0000256" key="1">
    <source>
        <dbReference type="ARBA" id="ARBA00004429"/>
    </source>
</evidence>
<evidence type="ECO:0000256" key="8">
    <source>
        <dbReference type="RuleBase" id="RU363032"/>
    </source>
</evidence>
<evidence type="ECO:0000256" key="5">
    <source>
        <dbReference type="ARBA" id="ARBA00022692"/>
    </source>
</evidence>
<sequence>MRTFGSSDFWYILQAAQWTVLLSIIAFIGGGLVGLAVALARTGANRALRTLATGFIKVFQGTPLLLQLFLVFFGAPVVGFEVDPWTAAAVALTLNAGSFLGEIWRGCIEAVPRGQWEAAAALGLNYRDRLRDVILPQALKIAVPPTVGYLVQVIKGTSLAAIIGFTELTRAGQIVNNATFEPMVVFSIVAALYFLLCWPLSLLAGRMERRLALSQARE</sequence>
<feature type="transmembrane region" description="Helical" evidence="8">
    <location>
        <begin position="183"/>
        <end position="204"/>
    </location>
</feature>
<dbReference type="AlphaFoldDB" id="A0A7W9WP32"/>
<evidence type="ECO:0000313" key="11">
    <source>
        <dbReference type="Proteomes" id="UP000541136"/>
    </source>
</evidence>
<dbReference type="GO" id="GO:0006865">
    <property type="term" value="P:amino acid transport"/>
    <property type="evidence" value="ECO:0007669"/>
    <property type="project" value="TreeGrafter"/>
</dbReference>
<proteinExistence type="inferred from homology"/>
<keyword evidence="4" id="KW-1003">Cell membrane</keyword>